<evidence type="ECO:0008006" key="3">
    <source>
        <dbReference type="Google" id="ProtNLM"/>
    </source>
</evidence>
<reference evidence="1" key="1">
    <citation type="submission" date="2016-01" db="EMBL/GenBank/DDBJ databases">
        <authorList>
            <person name="Peeters C."/>
        </authorList>
    </citation>
    <scope>NUCLEOTIDE SEQUENCE</scope>
    <source>
        <strain evidence="1">LMG 29321</strain>
    </source>
</reference>
<dbReference type="RefSeq" id="WP_062610155.1">
    <property type="nucleotide sequence ID" value="NZ_FCOX02000044.1"/>
</dbReference>
<dbReference type="Proteomes" id="UP000071859">
    <property type="component" value="Unassembled WGS sequence"/>
</dbReference>
<gene>
    <name evidence="1" type="ORF">AWB78_06119</name>
</gene>
<protein>
    <recommendedName>
        <fullName evidence="3">DUF2486 family protein</fullName>
    </recommendedName>
</protein>
<dbReference type="AlphaFoldDB" id="A0A158E5W4"/>
<accession>A0A158E5W4</accession>
<dbReference type="InterPro" id="IPR018924">
    <property type="entry name" value="DUF2486"/>
</dbReference>
<evidence type="ECO:0000313" key="2">
    <source>
        <dbReference type="Proteomes" id="UP000071859"/>
    </source>
</evidence>
<keyword evidence="2" id="KW-1185">Reference proteome</keyword>
<sequence>MTDKPESFDPSIPVLTDVVVPGKPEYARAPSVDEAAIEYDAELIAERLRGRFTGFLTGDARALIEERCREVLREHSTQLVSAITREVAMALEGRMSEWVREAVENELRRQRGE</sequence>
<comment type="caution">
    <text evidence="1">The sequence shown here is derived from an EMBL/GenBank/DDBJ whole genome shotgun (WGS) entry which is preliminary data.</text>
</comment>
<dbReference type="EMBL" id="FCOX02000044">
    <property type="protein sequence ID" value="SAL01317.1"/>
    <property type="molecule type" value="Genomic_DNA"/>
</dbReference>
<organism evidence="1 2">
    <name type="scientific">Caballeronia calidae</name>
    <dbReference type="NCBI Taxonomy" id="1777139"/>
    <lineage>
        <taxon>Bacteria</taxon>
        <taxon>Pseudomonadati</taxon>
        <taxon>Pseudomonadota</taxon>
        <taxon>Betaproteobacteria</taxon>
        <taxon>Burkholderiales</taxon>
        <taxon>Burkholderiaceae</taxon>
        <taxon>Caballeronia</taxon>
    </lineage>
</organism>
<evidence type="ECO:0000313" key="1">
    <source>
        <dbReference type="EMBL" id="SAL01317.1"/>
    </source>
</evidence>
<proteinExistence type="predicted"/>
<dbReference type="Pfam" id="PF10667">
    <property type="entry name" value="DUF2486"/>
    <property type="match status" value="1"/>
</dbReference>
<name>A0A158E5W4_9BURK</name>
<dbReference type="OrthoDB" id="9035715at2"/>